<dbReference type="PANTHER" id="PTHR30441">
    <property type="entry name" value="DUF748 DOMAIN-CONTAINING PROTEIN"/>
    <property type="match status" value="1"/>
</dbReference>
<feature type="region of interest" description="Disordered" evidence="1">
    <location>
        <begin position="620"/>
        <end position="645"/>
    </location>
</feature>
<dbReference type="RefSeq" id="WP_382236623.1">
    <property type="nucleotide sequence ID" value="NZ_JBHTCC010000005.1"/>
</dbReference>
<dbReference type="EMBL" id="JBHTCC010000005">
    <property type="protein sequence ID" value="MFC7299945.1"/>
    <property type="molecule type" value="Genomic_DNA"/>
</dbReference>
<proteinExistence type="predicted"/>
<feature type="transmembrane region" description="Helical" evidence="2">
    <location>
        <begin position="7"/>
        <end position="29"/>
    </location>
</feature>
<name>A0ABW2JAC2_9BURK</name>
<evidence type="ECO:0000256" key="1">
    <source>
        <dbReference type="SAM" id="MobiDB-lite"/>
    </source>
</evidence>
<comment type="caution">
    <text evidence="4">The sequence shown here is derived from an EMBL/GenBank/DDBJ whole genome shotgun (WGS) entry which is preliminary data.</text>
</comment>
<gene>
    <name evidence="4" type="ORF">ACFQO0_16015</name>
</gene>
<reference evidence="5" key="1">
    <citation type="journal article" date="2019" name="Int. J. Syst. Evol. Microbiol.">
        <title>The Global Catalogue of Microorganisms (GCM) 10K type strain sequencing project: providing services to taxonomists for standard genome sequencing and annotation.</title>
        <authorList>
            <consortium name="The Broad Institute Genomics Platform"/>
            <consortium name="The Broad Institute Genome Sequencing Center for Infectious Disease"/>
            <person name="Wu L."/>
            <person name="Ma J."/>
        </authorList>
    </citation>
    <scope>NUCLEOTIDE SEQUENCE [LARGE SCALE GENOMIC DNA]</scope>
    <source>
        <strain evidence="5">CCUG 36956</strain>
    </source>
</reference>
<feature type="domain" description="AsmA" evidence="3">
    <location>
        <begin position="1"/>
        <end position="135"/>
    </location>
</feature>
<keyword evidence="2" id="KW-0812">Transmembrane</keyword>
<dbReference type="PANTHER" id="PTHR30441:SF8">
    <property type="entry name" value="DUF748 DOMAIN-CONTAINING PROTEIN"/>
    <property type="match status" value="1"/>
</dbReference>
<organism evidence="4 5">
    <name type="scientific">Herminiimonas aquatilis</name>
    <dbReference type="NCBI Taxonomy" id="345342"/>
    <lineage>
        <taxon>Bacteria</taxon>
        <taxon>Pseudomonadati</taxon>
        <taxon>Pseudomonadota</taxon>
        <taxon>Betaproteobacteria</taxon>
        <taxon>Burkholderiales</taxon>
        <taxon>Oxalobacteraceae</taxon>
        <taxon>Herminiimonas</taxon>
    </lineage>
</organism>
<evidence type="ECO:0000259" key="3">
    <source>
        <dbReference type="Pfam" id="PF05170"/>
    </source>
</evidence>
<dbReference type="Proteomes" id="UP001596379">
    <property type="component" value="Unassembled WGS sequence"/>
</dbReference>
<keyword evidence="5" id="KW-1185">Reference proteome</keyword>
<evidence type="ECO:0000256" key="2">
    <source>
        <dbReference type="SAM" id="Phobius"/>
    </source>
</evidence>
<evidence type="ECO:0000313" key="5">
    <source>
        <dbReference type="Proteomes" id="UP001596379"/>
    </source>
</evidence>
<sequence>MRKGRKALWWVVSGVVLTCVIGIITLSALTDGKHLKELARDKARQEWSRDLMIGDLALQLLPYPQLHAKNVMLSNPDWARDKYLFDAEDMRVEFAFLPLLTGKFVISGLYFDGLKANFNVANDGRRSWEFPGEKALSSFSMALTTVSAKNSRVRFRRGNDEANTWQIQSLVAGGRQDLRDVEFDMQLERDNHLLQLDGKIEDISSLGQDGAVSNGVVNAKSGQASAIISGRIPLDLAMNNFDLVVAIDAPSTQEFFGFLGKKQGTPAPLKASVTLHTVNKKTDFKDLKLQLGKMNLSGEGQLNLRGKRPVFSAQLRADRVDMIQTFLDAGQPPLQPKKADQLFRDNPLAWHLLVALNGSQGKIDASIAALKLRSGIEVTDASAKISVNDDRMTVNKFSGKLLGGTAAGDASFDGSQKAVQLNLQMQDVTLEQWFQQTGKNINISGGKMKVDAKIAALGSTMNQLAATITGPVDIQVGPAKILSPKAGQAEFWLTGLFSAKDSDRVDLSCVSARLPFHSGLADGESIVGARSDASQLLTSGNIDLRDQTLDLHGRVRARSGVNLGISTFANSVKITGQLVKPEMSLDESGAVGAIARVGAAIFTSGLSIIATSLWDGANPESDPCHQVFSQKAKAANSKAKRQARD</sequence>
<keyword evidence="2" id="KW-0472">Membrane</keyword>
<protein>
    <submittedName>
        <fullName evidence="4">AsmA family protein</fullName>
    </submittedName>
</protein>
<feature type="domain" description="AsmA" evidence="3">
    <location>
        <begin position="257"/>
        <end position="474"/>
    </location>
</feature>
<evidence type="ECO:0000313" key="4">
    <source>
        <dbReference type="EMBL" id="MFC7299945.1"/>
    </source>
</evidence>
<accession>A0ABW2JAC2</accession>
<dbReference type="Pfam" id="PF05170">
    <property type="entry name" value="AsmA"/>
    <property type="match status" value="2"/>
</dbReference>
<dbReference type="InterPro" id="IPR007844">
    <property type="entry name" value="AsmA"/>
</dbReference>
<dbReference type="InterPro" id="IPR052894">
    <property type="entry name" value="AsmA-related"/>
</dbReference>
<keyword evidence="2" id="KW-1133">Transmembrane helix</keyword>